<evidence type="ECO:0000259" key="21">
    <source>
        <dbReference type="PROSITE" id="PS50991"/>
    </source>
</evidence>
<dbReference type="FunFam" id="3.30.1490.20:FF:000018">
    <property type="entry name" value="Biotin carboxylase"/>
    <property type="match status" value="1"/>
</dbReference>
<feature type="binding site" evidence="15">
    <location>
        <position position="127"/>
    </location>
    <ligand>
        <name>ATP</name>
        <dbReference type="ChEBI" id="CHEBI:30616"/>
    </ligand>
</feature>
<dbReference type="InterPro" id="IPR003379">
    <property type="entry name" value="Carboxylase_cons_dom"/>
</dbReference>
<feature type="binding site" evidence="16">
    <location>
        <position position="747"/>
    </location>
    <ligand>
        <name>Mn(2+)</name>
        <dbReference type="ChEBI" id="CHEBI:29035"/>
    </ligand>
</feature>
<dbReference type="Pfam" id="PF00364">
    <property type="entry name" value="Biotin_lipoyl"/>
    <property type="match status" value="1"/>
</dbReference>
<dbReference type="InterPro" id="IPR005481">
    <property type="entry name" value="BC-like_N"/>
</dbReference>
<keyword evidence="4 13" id="KW-0436">Ligase</keyword>
<sequence length="1151" mass="128302">MTVGGFYYMKKINSVLVANRGEIAIRVFRACNELGIRTVAIYSKEDSLSLHRFRADESYLVGKGKKPVDAYLDIEDIVRIAHEHDVDAIHPGYGFLSENAELAKRCEEEGIIFIGPKVEHLIMFGDKINARIQAKKAGIQFIPGSDGPVMNYAEVERFAKEVGLPIMLKAVNGGGGRGMRMVDKMADLKDAYERAKSEAKLAFGSDEIYLEKCIINPKHIEVQIMGDEHGNVIHLFERDCSIQRRHQKVVEIAPAFSLSKKLRQDICDAALKLMKNVNYVNAGTVEFLVTSDEKFYFIEVNPRVQVEHTVTEMITGIDIVQTQIKVAEGYALDSEEIGIPSQESVQCIGNAIQCRITTEDPLNGFMPDSGKIIAYRSGGGFGVRLDSGNAYTGAIITPYYDSLLVKATTYNLTHAGAVQKMIRVLKEFRIRGVKTNIGFLINVLSSPLFESGDYDVNFIDEHPELFDLPVTHDRGTKLLRYIADTTINGYMAAGHQEKPEFEPLELPITPKGDFPQGTKQIFDEKGAEGLSKWILDQKKVLFTDTTMRDAHQSLMATRVRSIDMLRVMDAAAKKMPNLFSFECWGGATFDVAYRFLYEDPWVRLREMREKSPNILLQMLIRGANAVGYTSYPDNVVKNFVDLSAKNGIDVFRIFDSLNSLDNMYETIQAVRETGKIAEVALCYTGDILNPNRPKYNLDYYVKMAKELENAGANIIAIKDMAGLLKPEAAYQLVSSLKDAVTLPIHLHTHDGSGNGVTTYCRAIDAGVDIVDVALSSMASNTSQPSMNTLYYALTGKERQPEMDIDSMEELSRYWATVRPYYKGVDKAEPYSNTEVYQHEMPGGQFSNLRQQAKGVGLGERWNEVKKMYHDVNMMFGDIIKVTPSSKIVGDMTLFMVQNNLTEKDIYEKGDTLDFPQSVVEFFEGRIGVPYQGFPEKLQKIILKGKKPLTERPGKVLPPADFEAIAKKLADAGYGHTPEDVNAYCQYSKVFTDYSERLKEFGDVSVLDTPTFFFGMKKDEEIHVGIEKGKDLVITLVNISDCDDDGVRTITFMFNGAEREIRMLDKSVDMTTVAKKKADPTKPGDVGATLSGSVVNILVSKGQKVKKGEPLVVTEAMKMETTITAPMDGTVADIHVTKGQAIISGDCLVEIE</sequence>
<dbReference type="InterPro" id="IPR011764">
    <property type="entry name" value="Biotin_carboxylation_dom"/>
</dbReference>
<dbReference type="PROSITE" id="PS50975">
    <property type="entry name" value="ATP_GRASP"/>
    <property type="match status" value="1"/>
</dbReference>
<dbReference type="GO" id="GO:0046872">
    <property type="term" value="F:metal ion binding"/>
    <property type="evidence" value="ECO:0007669"/>
    <property type="project" value="UniProtKB-KW"/>
</dbReference>
<evidence type="ECO:0000256" key="15">
    <source>
        <dbReference type="PIRSR" id="PIRSR001594-2"/>
    </source>
</evidence>
<dbReference type="PROSITE" id="PS00867">
    <property type="entry name" value="CPSASE_2"/>
    <property type="match status" value="1"/>
</dbReference>
<keyword evidence="7 13" id="KW-0067">ATP-binding</keyword>
<proteinExistence type="predicted"/>
<dbReference type="PROSITE" id="PS50991">
    <property type="entry name" value="PYR_CT"/>
    <property type="match status" value="1"/>
</dbReference>
<feature type="binding site" evidence="16">
    <location>
        <position position="749"/>
    </location>
    <ligand>
        <name>Mn(2+)</name>
        <dbReference type="ChEBI" id="CHEBI:29035"/>
    </ligand>
</feature>
<feature type="domain" description="ATP-grasp" evidence="19">
    <location>
        <begin position="131"/>
        <end position="328"/>
    </location>
</feature>
<dbReference type="Pfam" id="PF02786">
    <property type="entry name" value="CPSase_L_D2"/>
    <property type="match status" value="1"/>
</dbReference>
<evidence type="ECO:0000256" key="16">
    <source>
        <dbReference type="PIRSR" id="PIRSR001594-3"/>
    </source>
</evidence>
<dbReference type="PROSITE" id="PS50979">
    <property type="entry name" value="BC"/>
    <property type="match status" value="1"/>
</dbReference>
<dbReference type="InterPro" id="IPR011761">
    <property type="entry name" value="ATP-grasp"/>
</dbReference>
<dbReference type="NCBIfam" id="TIGR01235">
    <property type="entry name" value="pyruv_carbox"/>
    <property type="match status" value="1"/>
</dbReference>
<dbReference type="FunFam" id="3.20.20.70:FF:000033">
    <property type="entry name" value="Pyruvate carboxylase"/>
    <property type="match status" value="1"/>
</dbReference>
<dbReference type="SUPFAM" id="SSF51246">
    <property type="entry name" value="Rudiment single hybrid motif"/>
    <property type="match status" value="1"/>
</dbReference>
<dbReference type="HOGENOM" id="CLU_000395_0_1_9"/>
<comment type="caution">
    <text evidence="22">The sequence shown here is derived from an EMBL/GenBank/DDBJ whole genome shotgun (WGS) entry which is preliminary data.</text>
</comment>
<dbReference type="InterPro" id="IPR011054">
    <property type="entry name" value="Rudment_hybrid_motif"/>
</dbReference>
<dbReference type="Pfam" id="PF00682">
    <property type="entry name" value="HMGL-like"/>
    <property type="match status" value="1"/>
</dbReference>
<dbReference type="PANTHER" id="PTHR43778:SF2">
    <property type="entry name" value="PYRUVATE CARBOXYLASE, MITOCHONDRIAL"/>
    <property type="match status" value="1"/>
</dbReference>
<dbReference type="SUPFAM" id="SSF51230">
    <property type="entry name" value="Single hybrid motif"/>
    <property type="match status" value="1"/>
</dbReference>
<evidence type="ECO:0000256" key="2">
    <source>
        <dbReference type="ARBA" id="ARBA00013057"/>
    </source>
</evidence>
<evidence type="ECO:0000256" key="6">
    <source>
        <dbReference type="ARBA" id="ARBA00022741"/>
    </source>
</evidence>
<protein>
    <recommendedName>
        <fullName evidence="2 13">Pyruvate carboxylase</fullName>
        <ecNumber evidence="2 13">6.4.1.1</ecNumber>
    </recommendedName>
</protein>
<dbReference type="GO" id="GO:0005524">
    <property type="term" value="F:ATP binding"/>
    <property type="evidence" value="ECO:0007669"/>
    <property type="project" value="UniProtKB-UniRule"/>
</dbReference>
<dbReference type="Pfam" id="PF00289">
    <property type="entry name" value="Biotin_carb_N"/>
    <property type="match status" value="1"/>
</dbReference>
<feature type="binding site" evidence="15">
    <location>
        <position position="211"/>
    </location>
    <ligand>
        <name>ATP</name>
        <dbReference type="ChEBI" id="CHEBI:30616"/>
    </ligand>
</feature>
<keyword evidence="10" id="KW-0406">Ion transport</keyword>
<dbReference type="GO" id="GO:0005737">
    <property type="term" value="C:cytoplasm"/>
    <property type="evidence" value="ECO:0007669"/>
    <property type="project" value="TreeGrafter"/>
</dbReference>
<feature type="binding site" evidence="15">
    <location>
        <position position="246"/>
    </location>
    <ligand>
        <name>ATP</name>
        <dbReference type="ChEBI" id="CHEBI:30616"/>
    </ligand>
</feature>
<dbReference type="STRING" id="706434.HMPREF9429_01663"/>
<evidence type="ECO:0000259" key="18">
    <source>
        <dbReference type="PROSITE" id="PS50968"/>
    </source>
</evidence>
<evidence type="ECO:0000256" key="8">
    <source>
        <dbReference type="ARBA" id="ARBA00022967"/>
    </source>
</evidence>
<dbReference type="InterPro" id="IPR055268">
    <property type="entry name" value="PCB-like"/>
</dbReference>
<evidence type="ECO:0000256" key="14">
    <source>
        <dbReference type="PIRSR" id="PIRSR001594-1"/>
    </source>
</evidence>
<feature type="domain" description="Biotin carboxylation" evidence="20">
    <location>
        <begin position="11"/>
        <end position="464"/>
    </location>
</feature>
<dbReference type="eggNOG" id="COG1038">
    <property type="taxonomic scope" value="Bacteria"/>
</dbReference>
<comment type="catalytic activity">
    <reaction evidence="13">
        <text>hydrogencarbonate + pyruvate + ATP = oxaloacetate + ADP + phosphate + H(+)</text>
        <dbReference type="Rhea" id="RHEA:20844"/>
        <dbReference type="ChEBI" id="CHEBI:15361"/>
        <dbReference type="ChEBI" id="CHEBI:15378"/>
        <dbReference type="ChEBI" id="CHEBI:16452"/>
        <dbReference type="ChEBI" id="CHEBI:17544"/>
        <dbReference type="ChEBI" id="CHEBI:30616"/>
        <dbReference type="ChEBI" id="CHEBI:43474"/>
        <dbReference type="ChEBI" id="CHEBI:456216"/>
        <dbReference type="EC" id="6.4.1.1"/>
    </reaction>
</comment>
<dbReference type="SUPFAM" id="SSF89000">
    <property type="entry name" value="post-HMGL domain-like"/>
    <property type="match status" value="1"/>
</dbReference>
<dbReference type="InterPro" id="IPR005482">
    <property type="entry name" value="Biotin_COase_C"/>
</dbReference>
<dbReference type="PIRSF" id="PIRSF001594">
    <property type="entry name" value="Pyruv_carbox"/>
    <property type="match status" value="1"/>
</dbReference>
<evidence type="ECO:0000313" key="22">
    <source>
        <dbReference type="EMBL" id="EFQ03460.1"/>
    </source>
</evidence>
<dbReference type="GO" id="GO:0006094">
    <property type="term" value="P:gluconeogenesis"/>
    <property type="evidence" value="ECO:0007669"/>
    <property type="project" value="InterPro"/>
</dbReference>
<feature type="binding site" evidence="16">
    <location>
        <position position="549"/>
    </location>
    <ligand>
        <name>Mn(2+)</name>
        <dbReference type="ChEBI" id="CHEBI:29035"/>
    </ligand>
</feature>
<evidence type="ECO:0000256" key="17">
    <source>
        <dbReference type="PIRSR" id="PIRSR001594-4"/>
    </source>
</evidence>
<feature type="modified residue" description="N6-carboxylysine" evidence="17">
    <location>
        <position position="718"/>
    </location>
</feature>
<dbReference type="PROSITE" id="PS50968">
    <property type="entry name" value="BIOTINYL_LIPOYL"/>
    <property type="match status" value="1"/>
</dbReference>
<dbReference type="InterPro" id="IPR016185">
    <property type="entry name" value="PreATP-grasp_dom_sf"/>
</dbReference>
<dbReference type="EMBL" id="AECS01000040">
    <property type="protein sequence ID" value="EFQ03460.1"/>
    <property type="molecule type" value="Genomic_DNA"/>
</dbReference>
<dbReference type="Pfam" id="PF02436">
    <property type="entry name" value="PYC_OADA"/>
    <property type="match status" value="1"/>
</dbReference>
<dbReference type="InterPro" id="IPR000891">
    <property type="entry name" value="PYR_CT"/>
</dbReference>
<evidence type="ECO:0000256" key="11">
    <source>
        <dbReference type="ARBA" id="ARBA00023201"/>
    </source>
</evidence>
<dbReference type="FunFam" id="3.30.470.20:FF:000012">
    <property type="entry name" value="Pyruvate carboxylase"/>
    <property type="match status" value="1"/>
</dbReference>
<dbReference type="AlphaFoldDB" id="E2ZDW4"/>
<keyword evidence="6 13" id="KW-0547">Nucleotide-binding</keyword>
<keyword evidence="23" id="KW-1185">Reference proteome</keyword>
<dbReference type="Gene3D" id="3.20.20.70">
    <property type="entry name" value="Aldolase class I"/>
    <property type="match status" value="1"/>
</dbReference>
<dbReference type="InterPro" id="IPR005930">
    <property type="entry name" value="Pyruv_COase"/>
</dbReference>
<keyword evidence="22" id="KW-0670">Pyruvate</keyword>
<comment type="function">
    <text evidence="13">Catalyzes a 2-step reaction, involving the ATP-dependent carboxylation of the covalently attached biotin in the first step and the transfer of the carboxyl group to pyruvate in the second.</text>
</comment>
<evidence type="ECO:0000256" key="7">
    <source>
        <dbReference type="ARBA" id="ARBA00022840"/>
    </source>
</evidence>
<evidence type="ECO:0000256" key="1">
    <source>
        <dbReference type="ARBA" id="ARBA00001953"/>
    </source>
</evidence>
<accession>E2ZDW4</accession>
<evidence type="ECO:0000259" key="19">
    <source>
        <dbReference type="PROSITE" id="PS50975"/>
    </source>
</evidence>
<dbReference type="InterPro" id="IPR011053">
    <property type="entry name" value="Single_hybrid_motif"/>
</dbReference>
<evidence type="ECO:0000256" key="10">
    <source>
        <dbReference type="ARBA" id="ARBA00023065"/>
    </source>
</evidence>
<dbReference type="CDD" id="cd07937">
    <property type="entry name" value="DRE_TIM_PC_TC_5S"/>
    <property type="match status" value="1"/>
</dbReference>
<comment type="cofactor">
    <cofactor evidence="1 13">
        <name>biotin</name>
        <dbReference type="ChEBI" id="CHEBI:57586"/>
    </cofactor>
</comment>
<reference evidence="22 23" key="1">
    <citation type="submission" date="2010-08" db="EMBL/GenBank/DDBJ databases">
        <authorList>
            <person name="Weinstock G."/>
            <person name="Sodergren E."/>
            <person name="Clifton S."/>
            <person name="Fulton L."/>
            <person name="Fulton B."/>
            <person name="Courtney L."/>
            <person name="Fronick C."/>
            <person name="Harrison M."/>
            <person name="Strong C."/>
            <person name="Farmer C."/>
            <person name="Delahaunty K."/>
            <person name="Markovic C."/>
            <person name="Hall O."/>
            <person name="Minx P."/>
            <person name="Tomlinson C."/>
            <person name="Mitreva M."/>
            <person name="Hou S."/>
            <person name="Chen J."/>
            <person name="Wollam A."/>
            <person name="Pepin K.H."/>
            <person name="Johnson M."/>
            <person name="Bhonagiri V."/>
            <person name="Zhang X."/>
            <person name="Suruliraj S."/>
            <person name="Warren W."/>
            <person name="Chinwalla A."/>
            <person name="Mardis E.R."/>
            <person name="Wilson R.K."/>
        </authorList>
    </citation>
    <scope>NUCLEOTIDE SEQUENCE [LARGE SCALE GENOMIC DNA]</scope>
    <source>
        <strain evidence="22 23">F0359</strain>
    </source>
</reference>
<evidence type="ECO:0000256" key="5">
    <source>
        <dbReference type="ARBA" id="ARBA00022723"/>
    </source>
</evidence>
<feature type="modified residue" description="N6-biotinyllysine" evidence="17">
    <location>
        <position position="1117"/>
    </location>
</feature>
<feature type="domain" description="Lipoyl-binding" evidence="18">
    <location>
        <begin position="1082"/>
        <end position="1151"/>
    </location>
</feature>
<dbReference type="SMART" id="SM00878">
    <property type="entry name" value="Biotin_carb_C"/>
    <property type="match status" value="1"/>
</dbReference>
<evidence type="ECO:0000256" key="3">
    <source>
        <dbReference type="ARBA" id="ARBA00022448"/>
    </source>
</evidence>
<evidence type="ECO:0000256" key="4">
    <source>
        <dbReference type="ARBA" id="ARBA00022598"/>
    </source>
</evidence>
<dbReference type="Proteomes" id="UP000003195">
    <property type="component" value="Unassembled WGS sequence"/>
</dbReference>
<evidence type="ECO:0000259" key="20">
    <source>
        <dbReference type="PROSITE" id="PS50979"/>
    </source>
</evidence>
<feature type="active site" evidence="14">
    <location>
        <position position="303"/>
    </location>
</feature>
<dbReference type="SUPFAM" id="SSF52440">
    <property type="entry name" value="PreATP-grasp domain"/>
    <property type="match status" value="1"/>
</dbReference>
<dbReference type="SUPFAM" id="SSF56059">
    <property type="entry name" value="Glutathione synthetase ATP-binding domain-like"/>
    <property type="match status" value="1"/>
</dbReference>
<dbReference type="InterPro" id="IPR000089">
    <property type="entry name" value="Biotin_lipoyl"/>
</dbReference>
<keyword evidence="8" id="KW-1278">Translocase</keyword>
<dbReference type="PANTHER" id="PTHR43778">
    <property type="entry name" value="PYRUVATE CARBOXYLASE"/>
    <property type="match status" value="1"/>
</dbReference>
<feature type="binding site" description="via carbamate group" evidence="16">
    <location>
        <position position="718"/>
    </location>
    <ligand>
        <name>Mn(2+)</name>
        <dbReference type="ChEBI" id="CHEBI:29035"/>
    </ligand>
</feature>
<evidence type="ECO:0000256" key="9">
    <source>
        <dbReference type="ARBA" id="ARBA00023053"/>
    </source>
</evidence>
<dbReference type="Gene3D" id="2.40.50.100">
    <property type="match status" value="1"/>
</dbReference>
<dbReference type="NCBIfam" id="NF009554">
    <property type="entry name" value="PRK12999.1"/>
    <property type="match status" value="1"/>
</dbReference>
<evidence type="ECO:0000256" key="12">
    <source>
        <dbReference type="ARBA" id="ARBA00023267"/>
    </source>
</evidence>
<dbReference type="CDD" id="cd06850">
    <property type="entry name" value="biotinyl_domain"/>
    <property type="match status" value="1"/>
</dbReference>
<gene>
    <name evidence="22" type="primary">pyc</name>
    <name evidence="22" type="ORF">HMPREF9429_01663</name>
</gene>
<organism evidence="22 23">
    <name type="scientific">Megasphaera micronuciformis F0359</name>
    <dbReference type="NCBI Taxonomy" id="706434"/>
    <lineage>
        <taxon>Bacteria</taxon>
        <taxon>Bacillati</taxon>
        <taxon>Bacillota</taxon>
        <taxon>Negativicutes</taxon>
        <taxon>Veillonellales</taxon>
        <taxon>Veillonellaceae</taxon>
        <taxon>Megasphaera</taxon>
    </lineage>
</organism>
<keyword evidence="3" id="KW-0813">Transport</keyword>
<evidence type="ECO:0000256" key="13">
    <source>
        <dbReference type="PIRNR" id="PIRNR001594"/>
    </source>
</evidence>
<dbReference type="InterPro" id="IPR005479">
    <property type="entry name" value="CPAse_ATP-bd"/>
</dbReference>
<dbReference type="EC" id="6.4.1.1" evidence="2 13"/>
<dbReference type="NCBIfam" id="NF006761">
    <property type="entry name" value="PRK09282.1"/>
    <property type="match status" value="1"/>
</dbReference>
<feature type="binding site" evidence="15">
    <location>
        <position position="621"/>
    </location>
    <ligand>
        <name>substrate</name>
    </ligand>
</feature>
<dbReference type="Pfam" id="PF02785">
    <property type="entry name" value="Biotin_carb_C"/>
    <property type="match status" value="1"/>
</dbReference>
<dbReference type="GO" id="GO:0006814">
    <property type="term" value="P:sodium ion transport"/>
    <property type="evidence" value="ECO:0007669"/>
    <property type="project" value="UniProtKB-KW"/>
</dbReference>
<dbReference type="Gene3D" id="3.30.470.20">
    <property type="entry name" value="ATP-grasp fold, B domain"/>
    <property type="match status" value="1"/>
</dbReference>
<dbReference type="FunFam" id="3.40.50.20:FF:000010">
    <property type="entry name" value="Propionyl-CoA carboxylase subunit alpha"/>
    <property type="match status" value="1"/>
</dbReference>
<feature type="binding site" evidence="15">
    <location>
        <position position="882"/>
    </location>
    <ligand>
        <name>substrate</name>
    </ligand>
</feature>
<name>E2ZDW4_9FIRM</name>
<dbReference type="GO" id="GO:0004736">
    <property type="term" value="F:pyruvate carboxylase activity"/>
    <property type="evidence" value="ECO:0007669"/>
    <property type="project" value="UniProtKB-EC"/>
</dbReference>
<dbReference type="FunFam" id="2.40.50.100:FF:000003">
    <property type="entry name" value="Acetyl-CoA carboxylase biotin carboxyl carrier protein"/>
    <property type="match status" value="1"/>
</dbReference>
<dbReference type="Gene3D" id="3.10.600.10">
    <property type="entry name" value="pyruvate carboxylase f1077a mutant domain"/>
    <property type="match status" value="1"/>
</dbReference>
<keyword evidence="9" id="KW-0915">Sodium</keyword>
<feature type="domain" description="Pyruvate carboxyltransferase" evidence="21">
    <location>
        <begin position="540"/>
        <end position="808"/>
    </location>
</feature>
<keyword evidence="5 16" id="KW-0479">Metal-binding</keyword>
<keyword evidence="11" id="KW-0739">Sodium transport</keyword>
<evidence type="ECO:0000313" key="23">
    <source>
        <dbReference type="Proteomes" id="UP000003195"/>
    </source>
</evidence>
<dbReference type="InterPro" id="IPR013785">
    <property type="entry name" value="Aldolase_TIM"/>
</dbReference>
<keyword evidence="12 13" id="KW-0092">Biotin</keyword>
<dbReference type="SUPFAM" id="SSF51569">
    <property type="entry name" value="Aldolase"/>
    <property type="match status" value="1"/>
</dbReference>